<reference evidence="3 4" key="1">
    <citation type="submission" date="2018-06" db="EMBL/GenBank/DDBJ databases">
        <authorList>
            <consortium name="Pathogen Informatics"/>
            <person name="Doyle S."/>
        </authorList>
    </citation>
    <scope>NUCLEOTIDE SEQUENCE [LARGE SCALE GENOMIC DNA]</scope>
    <source>
        <strain evidence="3 4">NCTC11370</strain>
    </source>
</reference>
<comment type="function">
    <text evidence="2">Participates in chromosomal partition during cell division. May act via the formation of a condensin-like complex containing Smc and ScpB that pull DNA away from mid-cell into both cell halves.</text>
</comment>
<name>A0A377GAN0_9GAMM</name>
<keyword evidence="2" id="KW-0159">Chromosome partition</keyword>
<keyword evidence="4" id="KW-1185">Reference proteome</keyword>
<dbReference type="Proteomes" id="UP000254554">
    <property type="component" value="Unassembled WGS sequence"/>
</dbReference>
<evidence type="ECO:0000313" key="4">
    <source>
        <dbReference type="Proteomes" id="UP000254554"/>
    </source>
</evidence>
<keyword evidence="2" id="KW-0963">Cytoplasm</keyword>
<dbReference type="STRING" id="1094715.GCA_000236165_00805"/>
<dbReference type="GO" id="GO:0051301">
    <property type="term" value="P:cell division"/>
    <property type="evidence" value="ECO:0007669"/>
    <property type="project" value="UniProtKB-KW"/>
</dbReference>
<sequence>MSVVSMDIEISGKPEIKAIIDGKELTEFPDDLFIPPDALEVLLDSFSGPLDLLLYLIRKQNIDILDIPIVSITKQYLHYIQLMEYRRLELAADYLLMAAMLAEIKSRLLLPAPPASEDEEEEDPRMALVRKLQAYEQIKTAAELLDALPRQERDHFTIQVTPSELERIIVHPEVQLEDLIEAMKSLMIREEQVSHHRVSREALSVRERMSHVLLLLQEHKMVDFHQLFSITEGRMGLVVSLLAILELARQSLIVIIQNEAFSPIHLQAA</sequence>
<dbReference type="GO" id="GO:0006260">
    <property type="term" value="P:DNA replication"/>
    <property type="evidence" value="ECO:0007669"/>
    <property type="project" value="UniProtKB-UniRule"/>
</dbReference>
<dbReference type="GO" id="GO:0007059">
    <property type="term" value="P:chromosome segregation"/>
    <property type="evidence" value="ECO:0007669"/>
    <property type="project" value="UniProtKB-UniRule"/>
</dbReference>
<comment type="subunit">
    <text evidence="2">Component of a cohesin-like complex composed of ScpA, ScpB and the Smc homodimer, in which ScpA and ScpB bind to the head domain of Smc. The presence of the three proteins is required for the association of the complex with DNA.</text>
</comment>
<keyword evidence="2" id="KW-0132">Cell division</keyword>
<dbReference type="EMBL" id="UGGT01000001">
    <property type="protein sequence ID" value="STO21551.1"/>
    <property type="molecule type" value="Genomic_DNA"/>
</dbReference>
<evidence type="ECO:0000256" key="1">
    <source>
        <dbReference type="ARBA" id="ARBA00044777"/>
    </source>
</evidence>
<evidence type="ECO:0000313" key="3">
    <source>
        <dbReference type="EMBL" id="STO21551.1"/>
    </source>
</evidence>
<protein>
    <recommendedName>
        <fullName evidence="1 2">Segregation and condensation protein A</fullName>
    </recommendedName>
</protein>
<dbReference type="PANTHER" id="PTHR33969:SF2">
    <property type="entry name" value="SEGREGATION AND CONDENSATION PROTEIN A"/>
    <property type="match status" value="1"/>
</dbReference>
<proteinExistence type="inferred from homology"/>
<comment type="similarity">
    <text evidence="2">Belongs to the ScpA family.</text>
</comment>
<dbReference type="PANTHER" id="PTHR33969">
    <property type="entry name" value="SEGREGATION AND CONDENSATION PROTEIN A"/>
    <property type="match status" value="1"/>
</dbReference>
<dbReference type="Gene3D" id="6.10.250.2410">
    <property type="match status" value="1"/>
</dbReference>
<evidence type="ECO:0000256" key="2">
    <source>
        <dbReference type="HAMAP-Rule" id="MF_01805"/>
    </source>
</evidence>
<dbReference type="GO" id="GO:0005737">
    <property type="term" value="C:cytoplasm"/>
    <property type="evidence" value="ECO:0007669"/>
    <property type="project" value="UniProtKB-SubCell"/>
</dbReference>
<dbReference type="InterPro" id="IPR003768">
    <property type="entry name" value="ScpA"/>
</dbReference>
<dbReference type="HAMAP" id="MF_01805">
    <property type="entry name" value="ScpA"/>
    <property type="match status" value="1"/>
</dbReference>
<comment type="subcellular location">
    <subcellularLocation>
        <location evidence="2">Cytoplasm</location>
    </subcellularLocation>
    <text evidence="2">Associated with two foci at the outer edges of the nucleoid region in young cells, and at four foci within both cell halves in older cells.</text>
</comment>
<dbReference type="AlphaFoldDB" id="A0A377GAN0"/>
<gene>
    <name evidence="2 3" type="primary">scpA</name>
    <name evidence="3" type="ORF">NCTC11370_01619</name>
</gene>
<keyword evidence="2" id="KW-0131">Cell cycle</keyword>
<accession>A0A377GAN0</accession>
<dbReference type="Pfam" id="PF02616">
    <property type="entry name" value="SMC_ScpA"/>
    <property type="match status" value="1"/>
</dbReference>
<organism evidence="3 4">
    <name type="scientific">Fluoribacter dumoffii</name>
    <dbReference type="NCBI Taxonomy" id="463"/>
    <lineage>
        <taxon>Bacteria</taxon>
        <taxon>Pseudomonadati</taxon>
        <taxon>Pseudomonadota</taxon>
        <taxon>Gammaproteobacteria</taxon>
        <taxon>Legionellales</taxon>
        <taxon>Legionellaceae</taxon>
        <taxon>Fluoribacter</taxon>
    </lineage>
</organism>